<dbReference type="AlphaFoldDB" id="A0A8D8TUZ9"/>
<proteinExistence type="predicted"/>
<reference evidence="1" key="1">
    <citation type="submission" date="2021-05" db="EMBL/GenBank/DDBJ databases">
        <authorList>
            <person name="Alioto T."/>
            <person name="Alioto T."/>
            <person name="Gomez Garrido J."/>
        </authorList>
    </citation>
    <scope>NUCLEOTIDE SEQUENCE</scope>
</reference>
<organism evidence="1">
    <name type="scientific">Cacopsylla melanoneura</name>
    <dbReference type="NCBI Taxonomy" id="428564"/>
    <lineage>
        <taxon>Eukaryota</taxon>
        <taxon>Metazoa</taxon>
        <taxon>Ecdysozoa</taxon>
        <taxon>Arthropoda</taxon>
        <taxon>Hexapoda</taxon>
        <taxon>Insecta</taxon>
        <taxon>Pterygota</taxon>
        <taxon>Neoptera</taxon>
        <taxon>Paraneoptera</taxon>
        <taxon>Hemiptera</taxon>
        <taxon>Sternorrhyncha</taxon>
        <taxon>Psylloidea</taxon>
        <taxon>Psyllidae</taxon>
        <taxon>Psyllinae</taxon>
        <taxon>Cacopsylla</taxon>
    </lineage>
</organism>
<accession>A0A8D8TUZ9</accession>
<protein>
    <submittedName>
        <fullName evidence="1">Uncharacterized protein</fullName>
    </submittedName>
</protein>
<name>A0A8D8TUZ9_9HEMI</name>
<sequence>MRPKEHNENPVILPHADGGKYLAERLIQVVREHDKEPLHPIQMLLIHDNDGMGESHEEVSVRDESRGGGGHGMGDFWGVVWFVFLHQNDVPKFNVLFDYLHNTM</sequence>
<dbReference type="EMBL" id="HBUF01308500">
    <property type="protein sequence ID" value="CAG6692692.1"/>
    <property type="molecule type" value="Transcribed_RNA"/>
</dbReference>
<evidence type="ECO:0000313" key="1">
    <source>
        <dbReference type="EMBL" id="CAG6692692.1"/>
    </source>
</evidence>